<feature type="non-terminal residue" evidence="1">
    <location>
        <position position="1"/>
    </location>
</feature>
<organism evidence="1 2">
    <name type="scientific">Mycena rosella</name>
    <name type="common">Pink bonnet</name>
    <name type="synonym">Agaricus rosellus</name>
    <dbReference type="NCBI Taxonomy" id="1033263"/>
    <lineage>
        <taxon>Eukaryota</taxon>
        <taxon>Fungi</taxon>
        <taxon>Dikarya</taxon>
        <taxon>Basidiomycota</taxon>
        <taxon>Agaricomycotina</taxon>
        <taxon>Agaricomycetes</taxon>
        <taxon>Agaricomycetidae</taxon>
        <taxon>Agaricales</taxon>
        <taxon>Marasmiineae</taxon>
        <taxon>Mycenaceae</taxon>
        <taxon>Mycena</taxon>
    </lineage>
</organism>
<comment type="caution">
    <text evidence="1">The sequence shown here is derived from an EMBL/GenBank/DDBJ whole genome shotgun (WGS) entry which is preliminary data.</text>
</comment>
<reference evidence="1" key="1">
    <citation type="submission" date="2023-03" db="EMBL/GenBank/DDBJ databases">
        <title>Massive genome expansion in bonnet fungi (Mycena s.s.) driven by repeated elements and novel gene families across ecological guilds.</title>
        <authorList>
            <consortium name="Lawrence Berkeley National Laboratory"/>
            <person name="Harder C.B."/>
            <person name="Miyauchi S."/>
            <person name="Viragh M."/>
            <person name="Kuo A."/>
            <person name="Thoen E."/>
            <person name="Andreopoulos B."/>
            <person name="Lu D."/>
            <person name="Skrede I."/>
            <person name="Drula E."/>
            <person name="Henrissat B."/>
            <person name="Morin E."/>
            <person name="Kohler A."/>
            <person name="Barry K."/>
            <person name="LaButti K."/>
            <person name="Morin E."/>
            <person name="Salamov A."/>
            <person name="Lipzen A."/>
            <person name="Mereny Z."/>
            <person name="Hegedus B."/>
            <person name="Baldrian P."/>
            <person name="Stursova M."/>
            <person name="Weitz H."/>
            <person name="Taylor A."/>
            <person name="Grigoriev I.V."/>
            <person name="Nagy L.G."/>
            <person name="Martin F."/>
            <person name="Kauserud H."/>
        </authorList>
    </citation>
    <scope>NUCLEOTIDE SEQUENCE</scope>
    <source>
        <strain evidence="1">CBHHK067</strain>
    </source>
</reference>
<proteinExistence type="predicted"/>
<gene>
    <name evidence="1" type="ORF">B0H17DRAFT_958119</name>
</gene>
<dbReference type="Proteomes" id="UP001221757">
    <property type="component" value="Unassembled WGS sequence"/>
</dbReference>
<dbReference type="AlphaFoldDB" id="A0AAD7G395"/>
<evidence type="ECO:0000313" key="2">
    <source>
        <dbReference type="Proteomes" id="UP001221757"/>
    </source>
</evidence>
<accession>A0AAD7G395</accession>
<name>A0AAD7G395_MYCRO</name>
<dbReference type="EMBL" id="JARKIE010000353">
    <property type="protein sequence ID" value="KAJ7651910.1"/>
    <property type="molecule type" value="Genomic_DNA"/>
</dbReference>
<protein>
    <submittedName>
        <fullName evidence="1">Uncharacterized protein</fullName>
    </submittedName>
</protein>
<evidence type="ECO:0000313" key="1">
    <source>
        <dbReference type="EMBL" id="KAJ7651910.1"/>
    </source>
</evidence>
<keyword evidence="2" id="KW-1185">Reference proteome</keyword>
<sequence length="67" mass="7963">VLHPNYKLDYFRARKWEKAWIETAESLVREEFESNYANINSKNDDAATDVEIDAVSFHLDKYVARRL</sequence>